<dbReference type="InterPro" id="IPR029044">
    <property type="entry name" value="Nucleotide-diphossugar_trans"/>
</dbReference>
<accession>A0A916X8J2</accession>
<organism evidence="2 3">
    <name type="scientific">Pedobacter quisquiliarum</name>
    <dbReference type="NCBI Taxonomy" id="1834438"/>
    <lineage>
        <taxon>Bacteria</taxon>
        <taxon>Pseudomonadati</taxon>
        <taxon>Bacteroidota</taxon>
        <taxon>Sphingobacteriia</taxon>
        <taxon>Sphingobacteriales</taxon>
        <taxon>Sphingobacteriaceae</taxon>
        <taxon>Pedobacter</taxon>
    </lineage>
</organism>
<proteinExistence type="predicted"/>
<comment type="caution">
    <text evidence="2">The sequence shown here is derived from an EMBL/GenBank/DDBJ whole genome shotgun (WGS) entry which is preliminary data.</text>
</comment>
<dbReference type="EMBL" id="BMIL01000002">
    <property type="protein sequence ID" value="GGC54817.1"/>
    <property type="molecule type" value="Genomic_DNA"/>
</dbReference>
<feature type="domain" description="Streptomycin biosynthesis protein StrF" evidence="1">
    <location>
        <begin position="25"/>
        <end position="198"/>
    </location>
</feature>
<reference evidence="2" key="2">
    <citation type="submission" date="2020-09" db="EMBL/GenBank/DDBJ databases">
        <authorList>
            <person name="Sun Q."/>
            <person name="Zhou Y."/>
        </authorList>
    </citation>
    <scope>NUCLEOTIDE SEQUENCE</scope>
    <source>
        <strain evidence="2">CGMCC 1.15343</strain>
    </source>
</reference>
<dbReference type="InterPro" id="IPR059123">
    <property type="entry name" value="StrF_dom"/>
</dbReference>
<evidence type="ECO:0000313" key="2">
    <source>
        <dbReference type="EMBL" id="GGC54817.1"/>
    </source>
</evidence>
<keyword evidence="3" id="KW-1185">Reference proteome</keyword>
<dbReference type="Gene3D" id="3.90.550.10">
    <property type="entry name" value="Spore Coat Polysaccharide Biosynthesis Protein SpsA, Chain A"/>
    <property type="match status" value="1"/>
</dbReference>
<dbReference type="Proteomes" id="UP000651668">
    <property type="component" value="Unassembled WGS sequence"/>
</dbReference>
<evidence type="ECO:0000313" key="3">
    <source>
        <dbReference type="Proteomes" id="UP000651668"/>
    </source>
</evidence>
<name>A0A916X8J2_9SPHI</name>
<dbReference type="Pfam" id="PF13712">
    <property type="entry name" value="Glyco_tranf_2_5"/>
    <property type="match status" value="1"/>
</dbReference>
<reference evidence="2" key="1">
    <citation type="journal article" date="2014" name="Int. J. Syst. Evol. Microbiol.">
        <title>Complete genome sequence of Corynebacterium casei LMG S-19264T (=DSM 44701T), isolated from a smear-ripened cheese.</title>
        <authorList>
            <consortium name="US DOE Joint Genome Institute (JGI-PGF)"/>
            <person name="Walter F."/>
            <person name="Albersmeier A."/>
            <person name="Kalinowski J."/>
            <person name="Ruckert C."/>
        </authorList>
    </citation>
    <scope>NUCLEOTIDE SEQUENCE</scope>
    <source>
        <strain evidence="2">CGMCC 1.15343</strain>
    </source>
</reference>
<evidence type="ECO:0000259" key="1">
    <source>
        <dbReference type="Pfam" id="PF13712"/>
    </source>
</evidence>
<protein>
    <recommendedName>
        <fullName evidence="1">Streptomycin biosynthesis protein StrF domain-containing protein</fullName>
    </recommendedName>
</protein>
<dbReference type="SUPFAM" id="SSF53448">
    <property type="entry name" value="Nucleotide-diphospho-sugar transferases"/>
    <property type="match status" value="1"/>
</dbReference>
<sequence>MMLRYLGMISIVISSSNPGYLTAVKENIRETIGVPYEVIAVPNGDGKRGICEVYNAAASQAKYDLLCFMHEDIQFHTQNWGHNVVEVLSNPEIGLLGVAGSKYKCLMPGGWSCPGISIPWHKANFIQRFKFEDLKTQHFVYNTSDEEVSEVATLDGVWLCTRKSVFKTIKFDEQLLRGFHGYDLDYSLQVARQYKVCVTFGVLIEHFSEGNYSADWLDAMLKLHNKHKDALPRIVGDIPAREVRYAEKSAGKALFKKMAVMGYGLSDRIAILWKYDARRALGLKQFLLFNLKLLVRRY</sequence>
<gene>
    <name evidence="2" type="ORF">GCM10011387_05430</name>
</gene>
<dbReference type="RefSeq" id="WP_188625306.1">
    <property type="nucleotide sequence ID" value="NZ_BMIL01000002.1"/>
</dbReference>
<dbReference type="AlphaFoldDB" id="A0A916X8J2"/>